<evidence type="ECO:0000313" key="2">
    <source>
        <dbReference type="EMBL" id="MFC7296104.1"/>
    </source>
</evidence>
<dbReference type="Pfam" id="PF07603">
    <property type="entry name" value="Lcl_C"/>
    <property type="match status" value="1"/>
</dbReference>
<organism evidence="2 3">
    <name type="scientific">Marinobacter aromaticivorans</name>
    <dbReference type="NCBI Taxonomy" id="1494078"/>
    <lineage>
        <taxon>Bacteria</taxon>
        <taxon>Pseudomonadati</taxon>
        <taxon>Pseudomonadota</taxon>
        <taxon>Gammaproteobacteria</taxon>
        <taxon>Pseudomonadales</taxon>
        <taxon>Marinobacteraceae</taxon>
        <taxon>Marinobacter</taxon>
    </lineage>
</organism>
<keyword evidence="3" id="KW-1185">Reference proteome</keyword>
<evidence type="ECO:0000313" key="3">
    <source>
        <dbReference type="Proteomes" id="UP001596506"/>
    </source>
</evidence>
<accession>A0ABW2IYC2</accession>
<dbReference type="InterPro" id="IPR011460">
    <property type="entry name" value="Lcl_C"/>
</dbReference>
<dbReference type="Proteomes" id="UP001596506">
    <property type="component" value="Unassembled WGS sequence"/>
</dbReference>
<sequence>MQITGNATTASGDPADFVRIFSWPDQELVSTAVPAANGDWAAEIAATGDYGITYIAAGCQPITHGPYFIEAGGASDPLPTVIGEAAAGGFYAGDIEDGGKWYKLIVADIEADVYGLKWMDPRGDWPQAESNTDGPGNTLSMAGDARFEAGNHCLDYRGGGFDDWYMPARSELQVIYENLGHNKTPPVGFESGSAQAFSSSDYYWCSTQYSSDSAWRRRFSDGDEGNSYKNSTSRRVRPVRRLEFTP</sequence>
<protein>
    <submittedName>
        <fullName evidence="2">DUF1566 domain-containing protein</fullName>
    </submittedName>
</protein>
<gene>
    <name evidence="2" type="ORF">ACFQQA_15380</name>
</gene>
<dbReference type="RefSeq" id="WP_100689451.1">
    <property type="nucleotide sequence ID" value="NZ_JBHTBD010000007.1"/>
</dbReference>
<dbReference type="EMBL" id="JBHTBD010000007">
    <property type="protein sequence ID" value="MFC7296104.1"/>
    <property type="molecule type" value="Genomic_DNA"/>
</dbReference>
<evidence type="ECO:0000259" key="1">
    <source>
        <dbReference type="Pfam" id="PF07603"/>
    </source>
</evidence>
<feature type="domain" description="Lcl C-terminal" evidence="1">
    <location>
        <begin position="115"/>
        <end position="240"/>
    </location>
</feature>
<reference evidence="3" key="1">
    <citation type="journal article" date="2019" name="Int. J. Syst. Evol. Microbiol.">
        <title>The Global Catalogue of Microorganisms (GCM) 10K type strain sequencing project: providing services to taxonomists for standard genome sequencing and annotation.</title>
        <authorList>
            <consortium name="The Broad Institute Genomics Platform"/>
            <consortium name="The Broad Institute Genome Sequencing Center for Infectious Disease"/>
            <person name="Wu L."/>
            <person name="Ma J."/>
        </authorList>
    </citation>
    <scope>NUCLEOTIDE SEQUENCE [LARGE SCALE GENOMIC DNA]</scope>
    <source>
        <strain evidence="3">CCUG 60559</strain>
    </source>
</reference>
<proteinExistence type="predicted"/>
<comment type="caution">
    <text evidence="2">The sequence shown here is derived from an EMBL/GenBank/DDBJ whole genome shotgun (WGS) entry which is preliminary data.</text>
</comment>
<name>A0ABW2IYC2_9GAMM</name>